<feature type="binding site" evidence="14">
    <location>
        <position position="294"/>
    </location>
    <ligand>
        <name>K(+)</name>
        <dbReference type="ChEBI" id="CHEBI:29103"/>
    </ligand>
</feature>
<reference evidence="16 17" key="1">
    <citation type="submission" date="2019-04" db="EMBL/GenBank/DDBJ databases">
        <authorList>
            <consortium name="Wellcome Sanger Institute Data Sharing"/>
        </authorList>
    </citation>
    <scope>NUCLEOTIDE SEQUENCE [LARGE SCALE GENOMIC DNA]</scope>
</reference>
<dbReference type="GO" id="GO:0051156">
    <property type="term" value="P:glucose 6-phosphate metabolic process"/>
    <property type="evidence" value="ECO:0007669"/>
    <property type="project" value="UniProtKB-ARBA"/>
</dbReference>
<dbReference type="GO" id="GO:0006163">
    <property type="term" value="P:purine nucleotide metabolic process"/>
    <property type="evidence" value="ECO:0007669"/>
    <property type="project" value="UniProtKB-ARBA"/>
</dbReference>
<dbReference type="CDD" id="cd01174">
    <property type="entry name" value="ribokinase"/>
    <property type="match status" value="1"/>
</dbReference>
<gene>
    <name evidence="14 16" type="primary">RBKS</name>
    <name evidence="16" type="synonym">rbks</name>
</gene>
<dbReference type="Ensembl" id="ENSSFOT00015006929.2">
    <property type="protein sequence ID" value="ENSSFOP00015006824.1"/>
    <property type="gene ID" value="ENSSFOG00015004511.2"/>
</dbReference>
<dbReference type="InterPro" id="IPR011877">
    <property type="entry name" value="Ribokinase"/>
</dbReference>
<dbReference type="GO" id="GO:0004747">
    <property type="term" value="F:ribokinase activity"/>
    <property type="evidence" value="ECO:0007669"/>
    <property type="project" value="UniProtKB-UniRule"/>
</dbReference>
<dbReference type="InterPro" id="IPR002173">
    <property type="entry name" value="Carboh/pur_kinase_PfkB_CS"/>
</dbReference>
<dbReference type="GO" id="GO:0046872">
    <property type="term" value="F:metal ion binding"/>
    <property type="evidence" value="ECO:0007669"/>
    <property type="project" value="UniProtKB-KW"/>
</dbReference>
<keyword evidence="7 14" id="KW-0547">Nucleotide-binding</keyword>
<evidence type="ECO:0000313" key="17">
    <source>
        <dbReference type="Proteomes" id="UP000694397"/>
    </source>
</evidence>
<feature type="binding site" evidence="14">
    <location>
        <position position="255"/>
    </location>
    <ligand>
        <name>K(+)</name>
        <dbReference type="ChEBI" id="CHEBI:29103"/>
    </ligand>
</feature>
<evidence type="ECO:0000256" key="7">
    <source>
        <dbReference type="ARBA" id="ARBA00022741"/>
    </source>
</evidence>
<comment type="subcellular location">
    <subcellularLocation>
        <location evidence="14">Cytoplasm</location>
    </subcellularLocation>
    <subcellularLocation>
        <location evidence="14">Nucleus</location>
    </subcellularLocation>
</comment>
<keyword evidence="9 14" id="KW-0067">ATP-binding</keyword>
<feature type="binding site" evidence="14">
    <location>
        <begin position="225"/>
        <end position="230"/>
    </location>
    <ligand>
        <name>ATP</name>
        <dbReference type="ChEBI" id="CHEBI:30616"/>
    </ligand>
</feature>
<feature type="binding site" evidence="14">
    <location>
        <begin position="15"/>
        <end position="17"/>
    </location>
    <ligand>
        <name>substrate</name>
    </ligand>
</feature>
<evidence type="ECO:0000256" key="6">
    <source>
        <dbReference type="ARBA" id="ARBA00022723"/>
    </source>
</evidence>
<dbReference type="GO" id="GO:0005524">
    <property type="term" value="F:ATP binding"/>
    <property type="evidence" value="ECO:0007669"/>
    <property type="project" value="UniProtKB-UniRule"/>
</dbReference>
<organism evidence="16 17">
    <name type="scientific">Scleropages formosus</name>
    <name type="common">Asian bonytongue</name>
    <name type="synonym">Osteoglossum formosum</name>
    <dbReference type="NCBI Taxonomy" id="113540"/>
    <lineage>
        <taxon>Eukaryota</taxon>
        <taxon>Metazoa</taxon>
        <taxon>Chordata</taxon>
        <taxon>Craniata</taxon>
        <taxon>Vertebrata</taxon>
        <taxon>Euteleostomi</taxon>
        <taxon>Actinopterygii</taxon>
        <taxon>Neopterygii</taxon>
        <taxon>Teleostei</taxon>
        <taxon>Osteoglossocephala</taxon>
        <taxon>Osteoglossomorpha</taxon>
        <taxon>Osteoglossiformes</taxon>
        <taxon>Osteoglossidae</taxon>
        <taxon>Scleropages</taxon>
    </lineage>
</organism>
<sequence>MADGDCDVLVVGSCMTDLVSQAPRLPKAGETIHGHRFFIGFGGKGANQCVQAARLGAQTAMVCKVGTDFFGDKYIENLKNNSVSTEFVSQTDRAATGAASIIVNDAGENAIVIVAGANLLLGEEELWGAEPLLGRAKVLVCQLEIRPDTSLQSLRMARERRVRTIFNPAPAVADLHPDFFRVSDIFCCNETEAEILTGSTVTGPEDAGKVGAELLRRGCCSVIVTLGPQGCVVLSAEDSSPLHIPTATVTALDTTGAGDSFIGALAFYMARYPTISLEEMARRANQVAAVSVQAVGTQTSYPWRKDLPPELF</sequence>
<dbReference type="PANTHER" id="PTHR10584:SF166">
    <property type="entry name" value="RIBOKINASE"/>
    <property type="match status" value="1"/>
</dbReference>
<keyword evidence="17" id="KW-1185">Reference proteome</keyword>
<dbReference type="InterPro" id="IPR029056">
    <property type="entry name" value="Ribokinase-like"/>
</dbReference>
<dbReference type="GO" id="GO:0019303">
    <property type="term" value="P:D-ribose catabolic process"/>
    <property type="evidence" value="ECO:0007669"/>
    <property type="project" value="UniProtKB-UniRule"/>
</dbReference>
<reference evidence="16" key="2">
    <citation type="submission" date="2025-08" db="UniProtKB">
        <authorList>
            <consortium name="Ensembl"/>
        </authorList>
    </citation>
    <scope>IDENTIFICATION</scope>
</reference>
<dbReference type="GeneID" id="108922409"/>
<comment type="activity regulation">
    <text evidence="14">Activated by a monovalent cation that binds near, but not in, the active site. The most likely occupant of the site in vivo is potassium. Ion binding induces a conformational change that may alter substrate affinity.</text>
</comment>
<feature type="binding site" evidence="14">
    <location>
        <position position="291"/>
    </location>
    <ligand>
        <name>K(+)</name>
        <dbReference type="ChEBI" id="CHEBI:29103"/>
    </ligand>
</feature>
<feature type="binding site" evidence="14">
    <location>
        <position position="144"/>
    </location>
    <ligand>
        <name>substrate</name>
    </ligand>
</feature>
<evidence type="ECO:0000256" key="9">
    <source>
        <dbReference type="ARBA" id="ARBA00022840"/>
    </source>
</evidence>
<dbReference type="OrthoDB" id="415590at2759"/>
<keyword evidence="12 14" id="KW-0539">Nucleus</keyword>
<dbReference type="GO" id="GO:0005634">
    <property type="term" value="C:nucleus"/>
    <property type="evidence" value="ECO:0007669"/>
    <property type="project" value="UniProtKB-SubCell"/>
</dbReference>
<comment type="cofactor">
    <cofactor evidence="14">
        <name>Mg(2+)</name>
        <dbReference type="ChEBI" id="CHEBI:18420"/>
    </cofactor>
    <text evidence="14">Requires a divalent cation, most likely magnesium in vivo, as an electrophilic catalyst to aid phosphoryl group transfer. It is the chelate of the metal and the nucleotide that is the actual substrate.</text>
</comment>
<keyword evidence="11 14" id="KW-0630">Potassium</keyword>
<keyword evidence="10 14" id="KW-0460">Magnesium</keyword>
<evidence type="ECO:0000256" key="2">
    <source>
        <dbReference type="ARBA" id="ARBA00012035"/>
    </source>
</evidence>
<evidence type="ECO:0000256" key="5">
    <source>
        <dbReference type="ARBA" id="ARBA00022679"/>
    </source>
</evidence>
<dbReference type="Gene3D" id="3.40.1190.20">
    <property type="match status" value="1"/>
</dbReference>
<keyword evidence="8 14" id="KW-0418">Kinase</keyword>
<dbReference type="PROSITE" id="PS00584">
    <property type="entry name" value="PFKB_KINASES_2"/>
    <property type="match status" value="1"/>
</dbReference>
<feature type="binding site" evidence="14">
    <location>
        <position position="253"/>
    </location>
    <ligand>
        <name>K(+)</name>
        <dbReference type="ChEBI" id="CHEBI:29103"/>
    </ligand>
</feature>
<evidence type="ECO:0000256" key="8">
    <source>
        <dbReference type="ARBA" id="ARBA00022777"/>
    </source>
</evidence>
<comment type="similarity">
    <text evidence="14">Belongs to the carbohydrate kinase PfkB family. Ribokinase subfamily.</text>
</comment>
<evidence type="ECO:0000256" key="12">
    <source>
        <dbReference type="ARBA" id="ARBA00023242"/>
    </source>
</evidence>
<dbReference type="InterPro" id="IPR002139">
    <property type="entry name" value="Ribo/fructo_kinase"/>
</dbReference>
<feature type="binding site" evidence="14">
    <location>
        <begin position="43"/>
        <end position="47"/>
    </location>
    <ligand>
        <name>substrate</name>
    </ligand>
</feature>
<comment type="pathway">
    <text evidence="14">Carbohydrate metabolism; D-ribose degradation; D-ribose 5-phosphate from beta-D-ribopyranose: step 2/2.</text>
</comment>
<proteinExistence type="inferred from homology"/>
<dbReference type="CTD" id="64080"/>
<dbReference type="GeneTree" id="ENSGT00390000005743"/>
<feature type="domain" description="Carbohydrate kinase PfkB" evidence="15">
    <location>
        <begin position="7"/>
        <end position="303"/>
    </location>
</feature>
<dbReference type="GO" id="GO:0006091">
    <property type="term" value="P:generation of precursor metabolites and energy"/>
    <property type="evidence" value="ECO:0007669"/>
    <property type="project" value="UniProtKB-ARBA"/>
</dbReference>
<dbReference type="PANTHER" id="PTHR10584">
    <property type="entry name" value="SUGAR KINASE"/>
    <property type="match status" value="1"/>
</dbReference>
<evidence type="ECO:0000256" key="11">
    <source>
        <dbReference type="ARBA" id="ARBA00022958"/>
    </source>
</evidence>
<dbReference type="AlphaFoldDB" id="A0A8C9R7C1"/>
<comment type="catalytic activity">
    <reaction evidence="14">
        <text>D-ribose + ATP = D-ribose 5-phosphate + ADP + H(+)</text>
        <dbReference type="Rhea" id="RHEA:13697"/>
        <dbReference type="ChEBI" id="CHEBI:15378"/>
        <dbReference type="ChEBI" id="CHEBI:30616"/>
        <dbReference type="ChEBI" id="CHEBI:47013"/>
        <dbReference type="ChEBI" id="CHEBI:78346"/>
        <dbReference type="ChEBI" id="CHEBI:456216"/>
        <dbReference type="EC" id="2.7.1.15"/>
    </reaction>
</comment>
<dbReference type="InterPro" id="IPR011611">
    <property type="entry name" value="PfkB_dom"/>
</dbReference>
<dbReference type="UniPathway" id="UPA00916">
    <property type="reaction ID" value="UER00889"/>
</dbReference>
<comment type="similarity">
    <text evidence="1">Belongs to the carbohydrate kinase pfkB family.</text>
</comment>
<feature type="binding site" evidence="14">
    <location>
        <position position="259"/>
    </location>
    <ligand>
        <name>substrate</name>
    </ligand>
</feature>
<feature type="active site" description="Proton acceptor" evidence="14">
    <location>
        <position position="259"/>
    </location>
</feature>
<dbReference type="GO" id="GO:0046496">
    <property type="term" value="P:nicotinamide nucleotide metabolic process"/>
    <property type="evidence" value="ECO:0007669"/>
    <property type="project" value="UniProtKB-ARBA"/>
</dbReference>
<evidence type="ECO:0000313" key="16">
    <source>
        <dbReference type="Ensembl" id="ENSSFOP00015006824.1"/>
    </source>
</evidence>
<evidence type="ECO:0000256" key="10">
    <source>
        <dbReference type="ARBA" id="ARBA00022842"/>
    </source>
</evidence>
<dbReference type="GO" id="GO:0005829">
    <property type="term" value="C:cytosol"/>
    <property type="evidence" value="ECO:0007669"/>
    <property type="project" value="TreeGrafter"/>
</dbReference>
<feature type="binding site" evidence="14">
    <location>
        <position position="296"/>
    </location>
    <ligand>
        <name>K(+)</name>
        <dbReference type="ChEBI" id="CHEBI:29103"/>
    </ligand>
</feature>
<dbReference type="PRINTS" id="PR00990">
    <property type="entry name" value="RIBOKINASE"/>
</dbReference>
<dbReference type="FunFam" id="3.40.1190.20:FF:000022">
    <property type="entry name" value="Ribokinase"/>
    <property type="match status" value="1"/>
</dbReference>
<feature type="binding site" evidence="14">
    <location>
        <position position="285"/>
    </location>
    <ligand>
        <name>ATP</name>
        <dbReference type="ChEBI" id="CHEBI:30616"/>
    </ligand>
</feature>
<evidence type="ECO:0000256" key="4">
    <source>
        <dbReference type="ARBA" id="ARBA00022490"/>
    </source>
</evidence>
<feature type="binding site" evidence="14">
    <location>
        <position position="246"/>
    </location>
    <ligand>
        <name>ATP</name>
        <dbReference type="ChEBI" id="CHEBI:30616"/>
    </ligand>
</feature>
<name>A0A8C9R7C1_SCLFO</name>
<dbReference type="NCBIfam" id="TIGR02152">
    <property type="entry name" value="D_ribokin_bact"/>
    <property type="match status" value="1"/>
</dbReference>
<feature type="binding site" evidence="14">
    <location>
        <begin position="258"/>
        <end position="259"/>
    </location>
    <ligand>
        <name>ATP</name>
        <dbReference type="ChEBI" id="CHEBI:30616"/>
    </ligand>
</feature>
<keyword evidence="5 14" id="KW-0808">Transferase</keyword>
<keyword evidence="6 14" id="KW-0479">Metal-binding</keyword>
<dbReference type="RefSeq" id="XP_018588043.1">
    <property type="nucleotide sequence ID" value="XM_018732527.2"/>
</dbReference>
<dbReference type="SUPFAM" id="SSF53613">
    <property type="entry name" value="Ribokinase-like"/>
    <property type="match status" value="1"/>
</dbReference>
<dbReference type="Pfam" id="PF00294">
    <property type="entry name" value="PfkB"/>
    <property type="match status" value="1"/>
</dbReference>
<accession>A0A8C9R7C1</accession>
<feature type="binding site" evidence="14">
    <location>
        <position position="300"/>
    </location>
    <ligand>
        <name>K(+)</name>
        <dbReference type="ChEBI" id="CHEBI:29103"/>
    </ligand>
</feature>
<keyword evidence="4 14" id="KW-0963">Cytoplasm</keyword>
<evidence type="ECO:0000256" key="13">
    <source>
        <dbReference type="ARBA" id="ARBA00023277"/>
    </source>
</evidence>
<reference evidence="16" key="3">
    <citation type="submission" date="2025-09" db="UniProtKB">
        <authorList>
            <consortium name="Ensembl"/>
        </authorList>
    </citation>
    <scope>IDENTIFICATION</scope>
</reference>
<keyword evidence="13 14" id="KW-0119">Carbohydrate metabolism</keyword>
<dbReference type="EC" id="2.7.1.15" evidence="2 14"/>
<comment type="subunit">
    <text evidence="14">Homodimer.</text>
</comment>
<evidence type="ECO:0000256" key="1">
    <source>
        <dbReference type="ARBA" id="ARBA00005380"/>
    </source>
</evidence>
<comment type="function">
    <text evidence="14">Catalyzes the phosphorylation of ribose at O-5 in a reaction requiring ATP and magnesium. The resulting D-ribose-5-phosphate can then be used either for sythesis of nucleotides, histidine, and tryptophan, or as a component of the pentose phosphate pathway.</text>
</comment>
<feature type="binding site" evidence="14">
    <location>
        <position position="189"/>
    </location>
    <ligand>
        <name>ATP</name>
        <dbReference type="ChEBI" id="CHEBI:30616"/>
    </ligand>
</feature>
<dbReference type="HAMAP" id="MF_01987">
    <property type="entry name" value="Ribokinase"/>
    <property type="match status" value="1"/>
</dbReference>
<protein>
    <recommendedName>
        <fullName evidence="3 14">Ribokinase</fullName>
        <shortName evidence="14">RK</shortName>
        <ecNumber evidence="2 14">2.7.1.15</ecNumber>
    </recommendedName>
</protein>
<evidence type="ECO:0000256" key="14">
    <source>
        <dbReference type="HAMAP-Rule" id="MF_03215"/>
    </source>
</evidence>
<evidence type="ECO:0000256" key="3">
    <source>
        <dbReference type="ARBA" id="ARBA00016943"/>
    </source>
</evidence>
<evidence type="ECO:0000259" key="15">
    <source>
        <dbReference type="Pfam" id="PF00294"/>
    </source>
</evidence>
<dbReference type="Proteomes" id="UP000694397">
    <property type="component" value="Chromosome 15"/>
</dbReference>